<accession>A0AAV7NH80</accession>
<sequence length="141" mass="15261">MGGRGLAAEGNGHLNSELRARLSPGARRCCQPPGVLPTAVCCPHIQAASARRGPLPTYGWQRGSRSTAARRRGLDYYLAQRGREVREVARAYRARSHVVDLGPPTITEHPVILLRLPRAPGGMSERVERQEGAACCLLPCS</sequence>
<organism evidence="1 2">
    <name type="scientific">Pleurodeles waltl</name>
    <name type="common">Iberian ribbed newt</name>
    <dbReference type="NCBI Taxonomy" id="8319"/>
    <lineage>
        <taxon>Eukaryota</taxon>
        <taxon>Metazoa</taxon>
        <taxon>Chordata</taxon>
        <taxon>Craniata</taxon>
        <taxon>Vertebrata</taxon>
        <taxon>Euteleostomi</taxon>
        <taxon>Amphibia</taxon>
        <taxon>Batrachia</taxon>
        <taxon>Caudata</taxon>
        <taxon>Salamandroidea</taxon>
        <taxon>Salamandridae</taxon>
        <taxon>Pleurodelinae</taxon>
        <taxon>Pleurodeles</taxon>
    </lineage>
</organism>
<reference evidence="1" key="1">
    <citation type="journal article" date="2022" name="bioRxiv">
        <title>Sequencing and chromosome-scale assembly of the giantPleurodeles waltlgenome.</title>
        <authorList>
            <person name="Brown T."/>
            <person name="Elewa A."/>
            <person name="Iarovenko S."/>
            <person name="Subramanian E."/>
            <person name="Araus A.J."/>
            <person name="Petzold A."/>
            <person name="Susuki M."/>
            <person name="Suzuki K.-i.T."/>
            <person name="Hayashi T."/>
            <person name="Toyoda A."/>
            <person name="Oliveira C."/>
            <person name="Osipova E."/>
            <person name="Leigh N.D."/>
            <person name="Simon A."/>
            <person name="Yun M.H."/>
        </authorList>
    </citation>
    <scope>NUCLEOTIDE SEQUENCE</scope>
    <source>
        <strain evidence="1">20211129_DDA</strain>
        <tissue evidence="1">Liver</tissue>
    </source>
</reference>
<keyword evidence="2" id="KW-1185">Reference proteome</keyword>
<dbReference type="EMBL" id="JANPWB010000012">
    <property type="protein sequence ID" value="KAJ1112160.1"/>
    <property type="molecule type" value="Genomic_DNA"/>
</dbReference>
<gene>
    <name evidence="1" type="ORF">NDU88_000428</name>
</gene>
<dbReference type="Proteomes" id="UP001066276">
    <property type="component" value="Chromosome 8"/>
</dbReference>
<comment type="caution">
    <text evidence="1">The sequence shown here is derived from an EMBL/GenBank/DDBJ whole genome shotgun (WGS) entry which is preliminary data.</text>
</comment>
<proteinExistence type="predicted"/>
<evidence type="ECO:0000313" key="2">
    <source>
        <dbReference type="Proteomes" id="UP001066276"/>
    </source>
</evidence>
<evidence type="ECO:0000313" key="1">
    <source>
        <dbReference type="EMBL" id="KAJ1112160.1"/>
    </source>
</evidence>
<dbReference type="AlphaFoldDB" id="A0AAV7NH80"/>
<name>A0AAV7NH80_PLEWA</name>
<protein>
    <submittedName>
        <fullName evidence="1">Uncharacterized protein</fullName>
    </submittedName>
</protein>